<dbReference type="RefSeq" id="WP_172961561.1">
    <property type="nucleotide sequence ID" value="NZ_AP017378.1"/>
</dbReference>
<feature type="domain" description="PAC" evidence="8">
    <location>
        <begin position="176"/>
        <end position="230"/>
    </location>
</feature>
<dbReference type="AlphaFoldDB" id="A0A2Z6AU50"/>
<dbReference type="Proteomes" id="UP000269883">
    <property type="component" value="Chromosome"/>
</dbReference>
<reference evidence="9 10" key="1">
    <citation type="journal article" date="2018" name="Sci. Adv.">
        <title>Multi-heme cytochromes provide a pathway for survival in energy-limited environments.</title>
        <authorList>
            <person name="Deng X."/>
            <person name="Dohmae N."/>
            <person name="Nealson K.H."/>
            <person name="Hashimoto K."/>
            <person name="Okamoto A."/>
        </authorList>
    </citation>
    <scope>NUCLEOTIDE SEQUENCE [LARGE SCALE GENOMIC DNA]</scope>
    <source>
        <strain evidence="9 10">IS5</strain>
    </source>
</reference>
<dbReference type="SUPFAM" id="SSF55785">
    <property type="entry name" value="PYP-like sensor domain (PAS domain)"/>
    <property type="match status" value="1"/>
</dbReference>
<gene>
    <name evidence="9" type="ORF">DFE_0023</name>
</gene>
<evidence type="ECO:0000313" key="10">
    <source>
        <dbReference type="Proteomes" id="UP000269883"/>
    </source>
</evidence>
<evidence type="ECO:0000256" key="3">
    <source>
        <dbReference type="ARBA" id="ARBA00029447"/>
    </source>
</evidence>
<keyword evidence="5" id="KW-0812">Transmembrane</keyword>
<evidence type="ECO:0000256" key="1">
    <source>
        <dbReference type="ARBA" id="ARBA00004370"/>
    </source>
</evidence>
<comment type="similarity">
    <text evidence="3">Belongs to the methyl-accepting chemotaxis (MCP) protein family.</text>
</comment>
<keyword evidence="5" id="KW-0472">Membrane</keyword>
<dbReference type="SMART" id="SM00283">
    <property type="entry name" value="MA"/>
    <property type="match status" value="1"/>
</dbReference>
<keyword evidence="10" id="KW-1185">Reference proteome</keyword>
<dbReference type="InterPro" id="IPR000700">
    <property type="entry name" value="PAS-assoc_C"/>
</dbReference>
<protein>
    <submittedName>
        <fullName evidence="9">Methyl-accepting chemotaxis sensory transducer with Pas/Pac sensor</fullName>
    </submittedName>
</protein>
<dbReference type="PANTHER" id="PTHR32089">
    <property type="entry name" value="METHYL-ACCEPTING CHEMOTAXIS PROTEIN MCPB"/>
    <property type="match status" value="1"/>
</dbReference>
<dbReference type="Gene3D" id="3.30.450.20">
    <property type="entry name" value="PAS domain"/>
    <property type="match status" value="1"/>
</dbReference>
<evidence type="ECO:0000256" key="2">
    <source>
        <dbReference type="ARBA" id="ARBA00023224"/>
    </source>
</evidence>
<dbReference type="Gene3D" id="1.10.287.950">
    <property type="entry name" value="Methyl-accepting chemotaxis protein"/>
    <property type="match status" value="1"/>
</dbReference>
<dbReference type="CDD" id="cd00130">
    <property type="entry name" value="PAS"/>
    <property type="match status" value="1"/>
</dbReference>
<keyword evidence="2 4" id="KW-0807">Transducer</keyword>
<dbReference type="PROSITE" id="PS50112">
    <property type="entry name" value="PAS"/>
    <property type="match status" value="1"/>
</dbReference>
<dbReference type="GO" id="GO:0007165">
    <property type="term" value="P:signal transduction"/>
    <property type="evidence" value="ECO:0007669"/>
    <property type="project" value="UniProtKB-KW"/>
</dbReference>
<organism evidence="9 10">
    <name type="scientific">Desulfovibrio ferrophilus</name>
    <dbReference type="NCBI Taxonomy" id="241368"/>
    <lineage>
        <taxon>Bacteria</taxon>
        <taxon>Pseudomonadati</taxon>
        <taxon>Thermodesulfobacteriota</taxon>
        <taxon>Desulfovibrionia</taxon>
        <taxon>Desulfovibrionales</taxon>
        <taxon>Desulfovibrionaceae</taxon>
        <taxon>Desulfovibrio</taxon>
    </lineage>
</organism>
<comment type="subcellular location">
    <subcellularLocation>
        <location evidence="1">Membrane</location>
    </subcellularLocation>
</comment>
<dbReference type="InterPro" id="IPR000014">
    <property type="entry name" value="PAS"/>
</dbReference>
<dbReference type="GO" id="GO:0006935">
    <property type="term" value="P:chemotaxis"/>
    <property type="evidence" value="ECO:0007669"/>
    <property type="project" value="UniProtKB-ARBA"/>
</dbReference>
<keyword evidence="5" id="KW-1133">Transmembrane helix</keyword>
<evidence type="ECO:0000256" key="5">
    <source>
        <dbReference type="SAM" id="Phobius"/>
    </source>
</evidence>
<feature type="transmembrane region" description="Helical" evidence="5">
    <location>
        <begin position="35"/>
        <end position="55"/>
    </location>
</feature>
<accession>A0A2Z6AU50</accession>
<evidence type="ECO:0000313" key="9">
    <source>
        <dbReference type="EMBL" id="BBD06749.1"/>
    </source>
</evidence>
<dbReference type="KEGG" id="dfl:DFE_0023"/>
<dbReference type="Pfam" id="PF00015">
    <property type="entry name" value="MCPsignal"/>
    <property type="match status" value="1"/>
</dbReference>
<evidence type="ECO:0000259" key="8">
    <source>
        <dbReference type="PROSITE" id="PS50113"/>
    </source>
</evidence>
<dbReference type="PANTHER" id="PTHR32089:SF112">
    <property type="entry name" value="LYSOZYME-LIKE PROTEIN-RELATED"/>
    <property type="match status" value="1"/>
</dbReference>
<evidence type="ECO:0000256" key="4">
    <source>
        <dbReference type="PROSITE-ProRule" id="PRU00284"/>
    </source>
</evidence>
<sequence>MINRFLLVGALVSALAGAGVGLFLALGEGAAGGGWVWLIVILPLLSVVFAVLYALSMRRGLERFVQHLQALNDNSKSFSCALPESHWPFERMGMAFADVCSTVAWLLCIGKGYLKMLDAVPDPVFAADEDFKILHANNEVARLTGVDVRKIKGMDCRELFNAEVYATLEQARDLHESFEGEVIAMEAAGVQRFIKPVGDVLYDCHGDMIGYLVVAKDVTDLVRKEAEIKEKLDHLVLVGGRINEASAELSGSAGELASQVQQVQGGSEQQNTRVLETSTAMEEMNASVLDVARNAGNAAENAEASRNKAQEGTDMVLTMVKSIGDLRTGIDGLSTSMGELGQRAEGIGNIIDVISDIADQTNLLALNAAIEAARAGEAGRGFAVVADEVRKLAEKTMTATHEVEQAVADIQNGTRENVGRTRSAAEEAERITELASVSREYLTQIVELAETTAEQVRSIATAAEEQSASSEEISLAMDDVQRISGETNAGMAQAAEAVSELTALAGRLKELADQGI</sequence>
<dbReference type="InterPro" id="IPR035965">
    <property type="entry name" value="PAS-like_dom_sf"/>
</dbReference>
<dbReference type="InterPro" id="IPR004089">
    <property type="entry name" value="MCPsignal_dom"/>
</dbReference>
<dbReference type="Pfam" id="PF13426">
    <property type="entry name" value="PAS_9"/>
    <property type="match status" value="1"/>
</dbReference>
<name>A0A2Z6AU50_9BACT</name>
<dbReference type="PROSITE" id="PS50113">
    <property type="entry name" value="PAC"/>
    <property type="match status" value="1"/>
</dbReference>
<dbReference type="EMBL" id="AP017378">
    <property type="protein sequence ID" value="BBD06749.1"/>
    <property type="molecule type" value="Genomic_DNA"/>
</dbReference>
<dbReference type="NCBIfam" id="TIGR00229">
    <property type="entry name" value="sensory_box"/>
    <property type="match status" value="1"/>
</dbReference>
<proteinExistence type="inferred from homology"/>
<feature type="domain" description="Methyl-accepting transducer" evidence="6">
    <location>
        <begin position="245"/>
        <end position="481"/>
    </location>
</feature>
<evidence type="ECO:0000259" key="6">
    <source>
        <dbReference type="PROSITE" id="PS50111"/>
    </source>
</evidence>
<evidence type="ECO:0000259" key="7">
    <source>
        <dbReference type="PROSITE" id="PS50112"/>
    </source>
</evidence>
<dbReference type="FunFam" id="1.10.287.950:FF:000001">
    <property type="entry name" value="Methyl-accepting chemotaxis sensory transducer"/>
    <property type="match status" value="1"/>
</dbReference>
<dbReference type="GO" id="GO:0016020">
    <property type="term" value="C:membrane"/>
    <property type="evidence" value="ECO:0007669"/>
    <property type="project" value="UniProtKB-SubCell"/>
</dbReference>
<dbReference type="CDD" id="cd11386">
    <property type="entry name" value="MCP_signal"/>
    <property type="match status" value="1"/>
</dbReference>
<feature type="domain" description="PAS" evidence="7">
    <location>
        <begin position="115"/>
        <end position="181"/>
    </location>
</feature>
<dbReference type="PROSITE" id="PS50111">
    <property type="entry name" value="CHEMOTAXIS_TRANSDUC_2"/>
    <property type="match status" value="1"/>
</dbReference>
<dbReference type="SUPFAM" id="SSF58104">
    <property type="entry name" value="Methyl-accepting chemotaxis protein (MCP) signaling domain"/>
    <property type="match status" value="1"/>
</dbReference>